<proteinExistence type="predicted"/>
<dbReference type="InterPro" id="IPR028983">
    <property type="entry name" value="PA2201-like_C"/>
</dbReference>
<accession>A0A7X1DKW1</accession>
<evidence type="ECO:0000313" key="1">
    <source>
        <dbReference type="EMBL" id="MBC2285553.1"/>
    </source>
</evidence>
<evidence type="ECO:0000313" key="2">
    <source>
        <dbReference type="EMBL" id="MBC2294331.1"/>
    </source>
</evidence>
<gene>
    <name evidence="1" type="ORF">HCB69_14280</name>
    <name evidence="2" type="ORF">HCC36_13910</name>
    <name evidence="3" type="ORF">HCJ81_11055</name>
</gene>
<organism evidence="3 5">
    <name type="scientific">Listeria booriae</name>
    <dbReference type="NCBI Taxonomy" id="1552123"/>
    <lineage>
        <taxon>Bacteria</taxon>
        <taxon>Bacillati</taxon>
        <taxon>Bacillota</taxon>
        <taxon>Bacilli</taxon>
        <taxon>Bacillales</taxon>
        <taxon>Listeriaceae</taxon>
        <taxon>Listeria</taxon>
    </lineage>
</organism>
<protein>
    <submittedName>
        <fullName evidence="3">DUF1911 domain-containing protein</fullName>
    </submittedName>
</protein>
<sequence length="33" mass="3890">MALDALKTYLDSKWYAGHDDMGWYDSHVLQEET</sequence>
<dbReference type="EMBL" id="JAARZT010000030">
    <property type="protein sequence ID" value="MBC2294331.1"/>
    <property type="molecule type" value="Genomic_DNA"/>
</dbReference>
<evidence type="ECO:0000313" key="5">
    <source>
        <dbReference type="Proteomes" id="UP000565628"/>
    </source>
</evidence>
<dbReference type="RefSeq" id="WP_185629843.1">
    <property type="nucleotide sequence ID" value="NZ_JAASWV010000014.1"/>
</dbReference>
<dbReference type="EMBL" id="JAARZS010000049">
    <property type="protein sequence ID" value="MBC2285553.1"/>
    <property type="molecule type" value="Genomic_DNA"/>
</dbReference>
<dbReference type="Proteomes" id="UP000565628">
    <property type="component" value="Unassembled WGS sequence"/>
</dbReference>
<comment type="caution">
    <text evidence="3">The sequence shown here is derived from an EMBL/GenBank/DDBJ whole genome shotgun (WGS) entry which is preliminary data.</text>
</comment>
<dbReference type="EMBL" id="JAASWV010000014">
    <property type="protein sequence ID" value="MBC2311428.1"/>
    <property type="molecule type" value="Genomic_DNA"/>
</dbReference>
<dbReference type="SUPFAM" id="SSF140731">
    <property type="entry name" value="PA2201 C-terminal domain-like"/>
    <property type="match status" value="1"/>
</dbReference>
<dbReference type="Proteomes" id="UP000543005">
    <property type="component" value="Unassembled WGS sequence"/>
</dbReference>
<reference evidence="4 5" key="1">
    <citation type="submission" date="2020-03" db="EMBL/GenBank/DDBJ databases">
        <title>Soil Listeria distribution.</title>
        <authorList>
            <person name="Liao J."/>
            <person name="Wiedmann M."/>
        </authorList>
    </citation>
    <scope>NUCLEOTIDE SEQUENCE [LARGE SCALE GENOMIC DNA]</scope>
    <source>
        <strain evidence="3 5">FSL L7-0039</strain>
        <strain evidence="2 4">FSL L7-0051</strain>
        <strain evidence="1 6">FSL L7-0054</strain>
    </source>
</reference>
<evidence type="ECO:0000313" key="6">
    <source>
        <dbReference type="Proteomes" id="UP000585696"/>
    </source>
</evidence>
<evidence type="ECO:0000313" key="4">
    <source>
        <dbReference type="Proteomes" id="UP000543005"/>
    </source>
</evidence>
<dbReference type="AlphaFoldDB" id="A0A7X1DKW1"/>
<name>A0A7X1DKW1_9LIST</name>
<dbReference type="Proteomes" id="UP000585696">
    <property type="component" value="Unassembled WGS sequence"/>
</dbReference>
<evidence type="ECO:0000313" key="3">
    <source>
        <dbReference type="EMBL" id="MBC2311428.1"/>
    </source>
</evidence>